<dbReference type="AlphaFoldDB" id="J3MLD5"/>
<dbReference type="Gramene" id="OB07G22170.1">
    <property type="protein sequence ID" value="OB07G22170.1"/>
    <property type="gene ID" value="OB07G22170"/>
</dbReference>
<reference evidence="4" key="1">
    <citation type="journal article" date="2013" name="Nat. Commun.">
        <title>Whole-genome sequencing of Oryza brachyantha reveals mechanisms underlying Oryza genome evolution.</title>
        <authorList>
            <person name="Chen J."/>
            <person name="Huang Q."/>
            <person name="Gao D."/>
            <person name="Wang J."/>
            <person name="Lang Y."/>
            <person name="Liu T."/>
            <person name="Li B."/>
            <person name="Bai Z."/>
            <person name="Luis Goicoechea J."/>
            <person name="Liang C."/>
            <person name="Chen C."/>
            <person name="Zhang W."/>
            <person name="Sun S."/>
            <person name="Liao Y."/>
            <person name="Zhang X."/>
            <person name="Yang L."/>
            <person name="Song C."/>
            <person name="Wang M."/>
            <person name="Shi J."/>
            <person name="Liu G."/>
            <person name="Liu J."/>
            <person name="Zhou H."/>
            <person name="Zhou W."/>
            <person name="Yu Q."/>
            <person name="An N."/>
            <person name="Chen Y."/>
            <person name="Cai Q."/>
            <person name="Wang B."/>
            <person name="Liu B."/>
            <person name="Min J."/>
            <person name="Huang Y."/>
            <person name="Wu H."/>
            <person name="Li Z."/>
            <person name="Zhang Y."/>
            <person name="Yin Y."/>
            <person name="Song W."/>
            <person name="Jiang J."/>
            <person name="Jackson S.A."/>
            <person name="Wing R.A."/>
            <person name="Wang J."/>
            <person name="Chen M."/>
        </authorList>
    </citation>
    <scope>NUCLEOTIDE SEQUENCE [LARGE SCALE GENOMIC DNA]</scope>
    <source>
        <strain evidence="4">cv. IRGC 101232</strain>
    </source>
</reference>
<dbReference type="PANTHER" id="PTHR24286">
    <property type="entry name" value="CYTOCHROME P450 26"/>
    <property type="match status" value="1"/>
</dbReference>
<dbReference type="eggNOG" id="KOG0157">
    <property type="taxonomic scope" value="Eukaryota"/>
</dbReference>
<dbReference type="SUPFAM" id="SSF48264">
    <property type="entry name" value="Cytochrome P450"/>
    <property type="match status" value="1"/>
</dbReference>
<organism evidence="4">
    <name type="scientific">Oryza brachyantha</name>
    <name type="common">malo sina</name>
    <dbReference type="NCBI Taxonomy" id="4533"/>
    <lineage>
        <taxon>Eukaryota</taxon>
        <taxon>Viridiplantae</taxon>
        <taxon>Streptophyta</taxon>
        <taxon>Embryophyta</taxon>
        <taxon>Tracheophyta</taxon>
        <taxon>Spermatophyta</taxon>
        <taxon>Magnoliopsida</taxon>
        <taxon>Liliopsida</taxon>
        <taxon>Poales</taxon>
        <taxon>Poaceae</taxon>
        <taxon>BOP clade</taxon>
        <taxon>Oryzoideae</taxon>
        <taxon>Oryzeae</taxon>
        <taxon>Oryzinae</taxon>
        <taxon>Oryza</taxon>
    </lineage>
</organism>
<reference evidence="4" key="2">
    <citation type="submission" date="2013-04" db="UniProtKB">
        <authorList>
            <consortium name="EnsemblPlants"/>
        </authorList>
    </citation>
    <scope>IDENTIFICATION</scope>
</reference>
<dbReference type="Gene3D" id="1.10.630.10">
    <property type="entry name" value="Cytochrome P450"/>
    <property type="match status" value="1"/>
</dbReference>
<dbReference type="PRINTS" id="PR00359">
    <property type="entry name" value="BP450"/>
</dbReference>
<dbReference type="Proteomes" id="UP000006038">
    <property type="component" value="Chromosome 7"/>
</dbReference>
<dbReference type="PANTHER" id="PTHR24286:SF335">
    <property type="entry name" value="OS07G0518100 PROTEIN"/>
    <property type="match status" value="1"/>
</dbReference>
<keyword evidence="2" id="KW-0479">Metal-binding</keyword>
<name>J3MLD5_ORYBR</name>
<dbReference type="GO" id="GO:0004497">
    <property type="term" value="F:monooxygenase activity"/>
    <property type="evidence" value="ECO:0007669"/>
    <property type="project" value="InterPro"/>
</dbReference>
<dbReference type="GO" id="GO:0016125">
    <property type="term" value="P:sterol metabolic process"/>
    <property type="evidence" value="ECO:0007669"/>
    <property type="project" value="TreeGrafter"/>
</dbReference>
<evidence type="ECO:0000313" key="5">
    <source>
        <dbReference type="Proteomes" id="UP000006038"/>
    </source>
</evidence>
<accession>J3MLD5</accession>
<dbReference type="GO" id="GO:0020037">
    <property type="term" value="F:heme binding"/>
    <property type="evidence" value="ECO:0007669"/>
    <property type="project" value="InterPro"/>
</dbReference>
<dbReference type="InterPro" id="IPR002397">
    <property type="entry name" value="Cyt_P450_B"/>
</dbReference>
<comment type="similarity">
    <text evidence="1">Belongs to the cytochrome P450 family.</text>
</comment>
<dbReference type="Pfam" id="PF00067">
    <property type="entry name" value="p450"/>
    <property type="match status" value="1"/>
</dbReference>
<keyword evidence="3" id="KW-0408">Iron</keyword>
<evidence type="ECO:0000256" key="2">
    <source>
        <dbReference type="ARBA" id="ARBA00022723"/>
    </source>
</evidence>
<dbReference type="InterPro" id="IPR036396">
    <property type="entry name" value="Cyt_P450_sf"/>
</dbReference>
<proteinExistence type="inferred from homology"/>
<dbReference type="OMA" id="ITDFTHE"/>
<dbReference type="InterPro" id="IPR001128">
    <property type="entry name" value="Cyt_P450"/>
</dbReference>
<evidence type="ECO:0008006" key="6">
    <source>
        <dbReference type="Google" id="ProtNLM"/>
    </source>
</evidence>
<sequence length="148" mass="16658">MVHCSPLTCLFFMPLNNSVRVGFRKALEDVEFDGYVIPKGWQVFWAASVTHMDGAIFHEPARFEPSRFETSHQPPPAACSFVAFGGGPSICPGIEFARIETLVTMHHLVRRFRWELCCGEEDTFARDPMPTPLHGLPIRIDPWSGGLQ</sequence>
<evidence type="ECO:0000256" key="3">
    <source>
        <dbReference type="ARBA" id="ARBA00023004"/>
    </source>
</evidence>
<evidence type="ECO:0000256" key="1">
    <source>
        <dbReference type="ARBA" id="ARBA00010617"/>
    </source>
</evidence>
<protein>
    <recommendedName>
        <fullName evidence="6">Cytochrome P450</fullName>
    </recommendedName>
</protein>
<evidence type="ECO:0000313" key="4">
    <source>
        <dbReference type="EnsemblPlants" id="OB07G22170.1"/>
    </source>
</evidence>
<keyword evidence="5" id="KW-1185">Reference proteome</keyword>
<dbReference type="EnsemblPlants" id="OB07G22170.1">
    <property type="protein sequence ID" value="OB07G22170.1"/>
    <property type="gene ID" value="OB07G22170"/>
</dbReference>
<dbReference type="GO" id="GO:0005506">
    <property type="term" value="F:iron ion binding"/>
    <property type="evidence" value="ECO:0007669"/>
    <property type="project" value="InterPro"/>
</dbReference>
<dbReference type="HOGENOM" id="CLU_001570_15_4_1"/>
<dbReference type="GO" id="GO:0016705">
    <property type="term" value="F:oxidoreductase activity, acting on paired donors, with incorporation or reduction of molecular oxygen"/>
    <property type="evidence" value="ECO:0007669"/>
    <property type="project" value="InterPro"/>
</dbReference>